<dbReference type="CDD" id="cd00200">
    <property type="entry name" value="WD40"/>
    <property type="match status" value="1"/>
</dbReference>
<dbReference type="InterPro" id="IPR036322">
    <property type="entry name" value="WD40_repeat_dom_sf"/>
</dbReference>
<evidence type="ECO:0000256" key="3">
    <source>
        <dbReference type="ARBA" id="ARBA00022737"/>
    </source>
</evidence>
<proteinExistence type="predicted"/>
<dbReference type="PROSITE" id="PS50294">
    <property type="entry name" value="WD_REPEATS_REGION"/>
    <property type="match status" value="5"/>
</dbReference>
<dbReference type="InterPro" id="IPR020472">
    <property type="entry name" value="WD40_PAC1"/>
</dbReference>
<organism evidence="10">
    <name type="scientific">Percolomonas cosmopolitus</name>
    <dbReference type="NCBI Taxonomy" id="63605"/>
    <lineage>
        <taxon>Eukaryota</taxon>
        <taxon>Discoba</taxon>
        <taxon>Heterolobosea</taxon>
        <taxon>Tetramitia</taxon>
        <taxon>Eutetramitia</taxon>
        <taxon>Percolomonadidae</taxon>
        <taxon>Percolomonas</taxon>
    </lineage>
</organism>
<feature type="repeat" description="WD" evidence="7">
    <location>
        <begin position="511"/>
        <end position="552"/>
    </location>
</feature>
<dbReference type="PRINTS" id="PR00320">
    <property type="entry name" value="GPROTEINBRPT"/>
</dbReference>
<evidence type="ECO:0000313" key="10">
    <source>
        <dbReference type="EMBL" id="CAD9079486.1"/>
    </source>
</evidence>
<evidence type="ECO:0000256" key="4">
    <source>
        <dbReference type="ARBA" id="ARBA00023015"/>
    </source>
</evidence>
<dbReference type="Pfam" id="PF00400">
    <property type="entry name" value="WD40"/>
    <property type="match status" value="5"/>
</dbReference>
<evidence type="ECO:0000256" key="6">
    <source>
        <dbReference type="ARBA" id="ARBA00023242"/>
    </source>
</evidence>
<feature type="compositionally biased region" description="Basic residues" evidence="8">
    <location>
        <begin position="232"/>
        <end position="241"/>
    </location>
</feature>
<dbReference type="PROSITE" id="PS00678">
    <property type="entry name" value="WD_REPEATS_1"/>
    <property type="match status" value="3"/>
</dbReference>
<dbReference type="Gene3D" id="1.25.40.500">
    <property type="entry name" value="TFIID subunit TAF5, NTD2 domain"/>
    <property type="match status" value="1"/>
</dbReference>
<protein>
    <recommendedName>
        <fullName evidence="9">TFIID subunit TAF5 NTD2 domain-containing protein</fullName>
    </recommendedName>
</protein>
<evidence type="ECO:0000256" key="7">
    <source>
        <dbReference type="PROSITE-ProRule" id="PRU00221"/>
    </source>
</evidence>
<feature type="region of interest" description="Disordered" evidence="8">
    <location>
        <begin position="219"/>
        <end position="251"/>
    </location>
</feature>
<keyword evidence="5" id="KW-0804">Transcription</keyword>
<keyword evidence="2 7" id="KW-0853">WD repeat</keyword>
<evidence type="ECO:0000256" key="5">
    <source>
        <dbReference type="ARBA" id="ARBA00023163"/>
    </source>
</evidence>
<dbReference type="PANTHER" id="PTHR19879:SF1">
    <property type="entry name" value="CANNONBALL-RELATED"/>
    <property type="match status" value="1"/>
</dbReference>
<dbReference type="InterPro" id="IPR019775">
    <property type="entry name" value="WD40_repeat_CS"/>
</dbReference>
<dbReference type="SUPFAM" id="SSF160897">
    <property type="entry name" value="Taf5 N-terminal domain-like"/>
    <property type="match status" value="1"/>
</dbReference>
<keyword evidence="3" id="KW-0677">Repeat</keyword>
<keyword evidence="4" id="KW-0805">Transcription regulation</keyword>
<evidence type="ECO:0000256" key="8">
    <source>
        <dbReference type="SAM" id="MobiDB-lite"/>
    </source>
</evidence>
<feature type="repeat" description="WD" evidence="7">
    <location>
        <begin position="469"/>
        <end position="510"/>
    </location>
</feature>
<dbReference type="EMBL" id="HBGD01003289">
    <property type="protein sequence ID" value="CAD9079486.1"/>
    <property type="molecule type" value="Transcribed_RNA"/>
</dbReference>
<dbReference type="GO" id="GO:0005669">
    <property type="term" value="C:transcription factor TFIID complex"/>
    <property type="evidence" value="ECO:0007669"/>
    <property type="project" value="TreeGrafter"/>
</dbReference>
<dbReference type="CDD" id="cd08044">
    <property type="entry name" value="TAF5_NTD2"/>
    <property type="match status" value="1"/>
</dbReference>
<dbReference type="GO" id="GO:0016251">
    <property type="term" value="F:RNA polymerase II general transcription initiation factor activity"/>
    <property type="evidence" value="ECO:0007669"/>
    <property type="project" value="TreeGrafter"/>
</dbReference>
<keyword evidence="6" id="KW-0539">Nucleus</keyword>
<evidence type="ECO:0000259" key="9">
    <source>
        <dbReference type="Pfam" id="PF04494"/>
    </source>
</evidence>
<evidence type="ECO:0000256" key="2">
    <source>
        <dbReference type="ARBA" id="ARBA00022574"/>
    </source>
</evidence>
<feature type="repeat" description="WD" evidence="7">
    <location>
        <begin position="554"/>
        <end position="595"/>
    </location>
</feature>
<dbReference type="InterPro" id="IPR037264">
    <property type="entry name" value="TFIID_NTD2_sf"/>
</dbReference>
<dbReference type="SUPFAM" id="SSF50978">
    <property type="entry name" value="WD40 repeat-like"/>
    <property type="match status" value="1"/>
</dbReference>
<accession>A0A7S1KN69</accession>
<evidence type="ECO:0000256" key="1">
    <source>
        <dbReference type="ARBA" id="ARBA00004123"/>
    </source>
</evidence>
<dbReference type="Pfam" id="PF04494">
    <property type="entry name" value="TFIID_NTD2"/>
    <property type="match status" value="1"/>
</dbReference>
<name>A0A7S1KN69_9EUKA</name>
<gene>
    <name evidence="10" type="ORF">PCOS0759_LOCUS2720</name>
</gene>
<dbReference type="PANTHER" id="PTHR19879">
    <property type="entry name" value="TRANSCRIPTION INITIATION FACTOR TFIID"/>
    <property type="match status" value="1"/>
</dbReference>
<dbReference type="InterPro" id="IPR007582">
    <property type="entry name" value="TFIID_NTD2"/>
</dbReference>
<dbReference type="Gene3D" id="2.130.10.10">
    <property type="entry name" value="YVTN repeat-like/Quinoprotein amine dehydrogenase"/>
    <property type="match status" value="2"/>
</dbReference>
<feature type="domain" description="TFIID subunit TAF5 NTD2" evidence="9">
    <location>
        <begin position="71"/>
        <end position="203"/>
    </location>
</feature>
<dbReference type="AlphaFoldDB" id="A0A7S1KN69"/>
<feature type="repeat" description="WD" evidence="7">
    <location>
        <begin position="385"/>
        <end position="426"/>
    </location>
</feature>
<comment type="subcellular location">
    <subcellularLocation>
        <location evidence="1">Nucleus</location>
    </subcellularLocation>
</comment>
<reference evidence="10" key="1">
    <citation type="submission" date="2021-01" db="EMBL/GenBank/DDBJ databases">
        <authorList>
            <person name="Corre E."/>
            <person name="Pelletier E."/>
            <person name="Niang G."/>
            <person name="Scheremetjew M."/>
            <person name="Finn R."/>
            <person name="Kale V."/>
            <person name="Holt S."/>
            <person name="Cochrane G."/>
            <person name="Meng A."/>
            <person name="Brown T."/>
            <person name="Cohen L."/>
        </authorList>
    </citation>
    <scope>NUCLEOTIDE SEQUENCE</scope>
    <source>
        <strain evidence="10">WS</strain>
    </source>
</reference>
<dbReference type="PROSITE" id="PS50082">
    <property type="entry name" value="WD_REPEATS_2"/>
    <property type="match status" value="5"/>
</dbReference>
<dbReference type="InterPro" id="IPR001680">
    <property type="entry name" value="WD40_rpt"/>
</dbReference>
<dbReference type="GO" id="GO:0006367">
    <property type="term" value="P:transcription initiation at RNA polymerase II promoter"/>
    <property type="evidence" value="ECO:0007669"/>
    <property type="project" value="TreeGrafter"/>
</dbReference>
<dbReference type="InterPro" id="IPR015943">
    <property type="entry name" value="WD40/YVTN_repeat-like_dom_sf"/>
</dbReference>
<sequence>MNDNNGNPHKAKLLSVIKQYLQAQGYNMNENAGSILNGSAQTQQAALGNGISSDWPLYFYLKKGMSMKDLSEQYKKEYNQFFNWVESSDIDLYRSELQQLLYPVFANCYLDLILHQPDSPSSSDYNPRSFFELSKKLTPFAASDIAKLQQVESKEHIQENEYTASFVSEKQQIRLSEPSYQLLLKYLCDNNLCYILAMIHNHMKLSVFSKKPLQRNADELAPQLDPTVLSQMRRKRSRNHQGGRGYGSDMSGQKDYFDYLEETNKKEVRWETNFQQEQNPLIDQDAVKEAQQHGQTLDKTIRKASRESAQGPSVCFFTFFNCKDELNSALIAPQKKAHIRTGPTIISGYADSTIRCWNWCETNKQSDNQNDDLDEEEFGVKYATLVGHCGPVYGLSLSKDHEWLLSSSEDGTVRLWSRGTGSNIVVYKGHQHAVWDVEFSPIDYLFASASHDRTAKIWTTDRVTPVRILAGHTDDVSVVKFHPNANYVATGSYDKTVRLWDVQTGDQVRLFNGHTEAIRSIAFSKDGRYLATGGSDSRVVVWDIATSRRLFTFSDAHSQPVWNVCFNHRSTILASSSLDQSIRIWDITQDEEEEFQVVNEIGGADAMTDVAEDSTPPKPQKPQKSRLISTYYTKNTPIYHMEYLEDRDIILAGGATEFA</sequence>
<feature type="repeat" description="WD" evidence="7">
    <location>
        <begin position="427"/>
        <end position="468"/>
    </location>
</feature>
<dbReference type="SMART" id="SM00320">
    <property type="entry name" value="WD40"/>
    <property type="match status" value="6"/>
</dbReference>